<keyword evidence="2" id="KW-1185">Reference proteome</keyword>
<proteinExistence type="predicted"/>
<evidence type="ECO:0000313" key="2">
    <source>
        <dbReference type="Proteomes" id="UP001144673"/>
    </source>
</evidence>
<dbReference type="AlphaFoldDB" id="A0A9W8QNW9"/>
<dbReference type="KEGG" id="amus:LMH87_006751"/>
<organism evidence="1 2">
    <name type="scientific">Akanthomyces muscarius</name>
    <name type="common">Entomopathogenic fungus</name>
    <name type="synonym">Lecanicillium muscarium</name>
    <dbReference type="NCBI Taxonomy" id="2231603"/>
    <lineage>
        <taxon>Eukaryota</taxon>
        <taxon>Fungi</taxon>
        <taxon>Dikarya</taxon>
        <taxon>Ascomycota</taxon>
        <taxon>Pezizomycotina</taxon>
        <taxon>Sordariomycetes</taxon>
        <taxon>Hypocreomycetidae</taxon>
        <taxon>Hypocreales</taxon>
        <taxon>Cordycipitaceae</taxon>
        <taxon>Akanthomyces</taxon>
    </lineage>
</organism>
<accession>A0A9W8QNW9</accession>
<comment type="caution">
    <text evidence="1">The sequence shown here is derived from an EMBL/GenBank/DDBJ whole genome shotgun (WGS) entry which is preliminary data.</text>
</comment>
<evidence type="ECO:0000313" key="1">
    <source>
        <dbReference type="EMBL" id="KAJ4165104.1"/>
    </source>
</evidence>
<protein>
    <submittedName>
        <fullName evidence="1">Uncharacterized protein</fullName>
    </submittedName>
</protein>
<dbReference type="RefSeq" id="XP_056060019.1">
    <property type="nucleotide sequence ID" value="XM_056204688.1"/>
</dbReference>
<dbReference type="GeneID" id="80893910"/>
<reference evidence="1" key="1">
    <citation type="journal article" date="2023" name="Access Microbiol">
        <title>De-novo genome assembly for Akanthomyces muscarius, a biocontrol agent of insect agricultural pests.</title>
        <authorList>
            <person name="Erdos Z."/>
            <person name="Studholme D.J."/>
            <person name="Raymond B."/>
            <person name="Sharma M."/>
        </authorList>
    </citation>
    <scope>NUCLEOTIDE SEQUENCE</scope>
    <source>
        <strain evidence="1">Ve6</strain>
    </source>
</reference>
<gene>
    <name evidence="1" type="ORF">LMH87_006751</name>
</gene>
<name>A0A9W8QNW9_AKAMU</name>
<sequence length="147" mass="16194">MRTTASFTRIKPFSLCSVLQNPIAPSPHRRLPLLYKAHTAKRQHQRPAAATAPHIGPTLQSPASLLLRGYRFHCQHLAPVIDLCRASSQGKPHDLRRPWLESHATHVTIAAPNCLQHPKLNIQISLLAVPPGNAMSSIVSSSSPRYL</sequence>
<dbReference type="Proteomes" id="UP001144673">
    <property type="component" value="Chromosome 1"/>
</dbReference>
<dbReference type="EMBL" id="JAJHUN010000001">
    <property type="protein sequence ID" value="KAJ4165104.1"/>
    <property type="molecule type" value="Genomic_DNA"/>
</dbReference>